<evidence type="ECO:0000313" key="15">
    <source>
        <dbReference type="EMBL" id="KFP54851.1"/>
    </source>
</evidence>
<keyword evidence="5" id="KW-0812">Transmembrane</keyword>
<evidence type="ECO:0000259" key="14">
    <source>
        <dbReference type="Pfam" id="PF07562"/>
    </source>
</evidence>
<evidence type="ECO:0000256" key="6">
    <source>
        <dbReference type="ARBA" id="ARBA00022729"/>
    </source>
</evidence>
<evidence type="ECO:0000256" key="8">
    <source>
        <dbReference type="ARBA" id="ARBA00023040"/>
    </source>
</evidence>
<feature type="domain" description="GPCR family 3 nine cysteines" evidence="14">
    <location>
        <begin position="4"/>
        <end position="42"/>
    </location>
</feature>
<keyword evidence="12" id="KW-0325">Glycoprotein</keyword>
<dbReference type="GO" id="GO:0051924">
    <property type="term" value="P:regulation of calcium ion transport"/>
    <property type="evidence" value="ECO:0007669"/>
    <property type="project" value="TreeGrafter"/>
</dbReference>
<dbReference type="Gene3D" id="2.10.50.30">
    <property type="entry name" value="GPCR, family 3, nine cysteines domain"/>
    <property type="match status" value="1"/>
</dbReference>
<sequence>FLQVPFSNCSRDCLPGTRKGIIEGEPTCCFECVDCPDGEYSDET</sequence>
<evidence type="ECO:0000256" key="7">
    <source>
        <dbReference type="ARBA" id="ARBA00022989"/>
    </source>
</evidence>
<dbReference type="GO" id="GO:0004930">
    <property type="term" value="F:G protein-coupled receptor activity"/>
    <property type="evidence" value="ECO:0007669"/>
    <property type="project" value="UniProtKB-KW"/>
</dbReference>
<dbReference type="InterPro" id="IPR011500">
    <property type="entry name" value="GPCR_3_9-Cys_dom"/>
</dbReference>
<evidence type="ECO:0000256" key="1">
    <source>
        <dbReference type="ARBA" id="ARBA00004651"/>
    </source>
</evidence>
<evidence type="ECO:0000256" key="12">
    <source>
        <dbReference type="ARBA" id="ARBA00023180"/>
    </source>
</evidence>
<organism evidence="15 16">
    <name type="scientific">Cathartes aura</name>
    <name type="common">Turkey vulture</name>
    <name type="synonym">Vultur aura</name>
    <dbReference type="NCBI Taxonomy" id="43455"/>
    <lineage>
        <taxon>Eukaryota</taxon>
        <taxon>Metazoa</taxon>
        <taxon>Chordata</taxon>
        <taxon>Craniata</taxon>
        <taxon>Vertebrata</taxon>
        <taxon>Euteleostomi</taxon>
        <taxon>Archelosauria</taxon>
        <taxon>Archosauria</taxon>
        <taxon>Dinosauria</taxon>
        <taxon>Saurischia</taxon>
        <taxon>Theropoda</taxon>
        <taxon>Coelurosauria</taxon>
        <taxon>Aves</taxon>
        <taxon>Neognathae</taxon>
        <taxon>Neoaves</taxon>
        <taxon>Telluraves</taxon>
        <taxon>Accipitrimorphae</taxon>
        <taxon>Accipitriformes</taxon>
        <taxon>Cathartidae</taxon>
        <taxon>Cathartes</taxon>
    </lineage>
</organism>
<dbReference type="EMBL" id="KL320934">
    <property type="protein sequence ID" value="KFP54851.1"/>
    <property type="molecule type" value="Genomic_DNA"/>
</dbReference>
<proteinExistence type="inferred from homology"/>
<dbReference type="GO" id="GO:0005509">
    <property type="term" value="F:calcium ion binding"/>
    <property type="evidence" value="ECO:0007669"/>
    <property type="project" value="TreeGrafter"/>
</dbReference>
<keyword evidence="13" id="KW-0807">Transducer</keyword>
<evidence type="ECO:0000256" key="4">
    <source>
        <dbReference type="ARBA" id="ARBA00022553"/>
    </source>
</evidence>
<evidence type="ECO:0000256" key="13">
    <source>
        <dbReference type="ARBA" id="ARBA00023224"/>
    </source>
</evidence>
<evidence type="ECO:0000256" key="10">
    <source>
        <dbReference type="ARBA" id="ARBA00023157"/>
    </source>
</evidence>
<protein>
    <submittedName>
        <fullName evidence="15">Extracellular calcium-sensing receptor</fullName>
    </submittedName>
</protein>
<feature type="non-terminal residue" evidence="15">
    <location>
        <position position="44"/>
    </location>
</feature>
<dbReference type="PANTHER" id="PTHR24061">
    <property type="entry name" value="CALCIUM-SENSING RECEPTOR-RELATED"/>
    <property type="match status" value="1"/>
</dbReference>
<keyword evidence="16" id="KW-1185">Reference proteome</keyword>
<keyword evidence="3" id="KW-1003">Cell membrane</keyword>
<dbReference type="Proteomes" id="UP000053745">
    <property type="component" value="Unassembled WGS sequence"/>
</dbReference>
<comment type="similarity">
    <text evidence="2">Belongs to the G-protein coupled receptor 3 family.</text>
</comment>
<name>A0A091M8M8_CATAU</name>
<dbReference type="AlphaFoldDB" id="A0A091M8M8"/>
<keyword evidence="8" id="KW-0297">G-protein coupled receptor</keyword>
<keyword evidence="11 15" id="KW-0675">Receptor</keyword>
<evidence type="ECO:0000256" key="5">
    <source>
        <dbReference type="ARBA" id="ARBA00022692"/>
    </source>
</evidence>
<dbReference type="InterPro" id="IPR000068">
    <property type="entry name" value="GPCR_3_Ca_sens_rcpt-rel"/>
</dbReference>
<keyword evidence="7" id="KW-1133">Transmembrane helix</keyword>
<dbReference type="Pfam" id="PF07562">
    <property type="entry name" value="NCD3G"/>
    <property type="match status" value="1"/>
</dbReference>
<evidence type="ECO:0000256" key="3">
    <source>
        <dbReference type="ARBA" id="ARBA00022475"/>
    </source>
</evidence>
<dbReference type="InterPro" id="IPR038550">
    <property type="entry name" value="GPCR_3_9-Cys_sf"/>
</dbReference>
<dbReference type="PANTHER" id="PTHR24061:SF358">
    <property type="entry name" value="EXTRACELLULAR CALCIUM-SENSING RECEPTOR"/>
    <property type="match status" value="1"/>
</dbReference>
<keyword evidence="6" id="KW-0732">Signal</keyword>
<evidence type="ECO:0000313" key="16">
    <source>
        <dbReference type="Proteomes" id="UP000053745"/>
    </source>
</evidence>
<gene>
    <name evidence="15" type="ORF">N323_12029</name>
</gene>
<comment type="subcellular location">
    <subcellularLocation>
        <location evidence="1">Cell membrane</location>
        <topology evidence="1">Multi-pass membrane protein</topology>
    </subcellularLocation>
</comment>
<keyword evidence="9" id="KW-0472">Membrane</keyword>
<accession>A0A091M8M8</accession>
<keyword evidence="10" id="KW-1015">Disulfide bond</keyword>
<dbReference type="FunFam" id="2.10.50.30:FF:000004">
    <property type="entry name" value="Taste receptor type 1 member 3-like protein"/>
    <property type="match status" value="1"/>
</dbReference>
<dbReference type="GO" id="GO:0005886">
    <property type="term" value="C:plasma membrane"/>
    <property type="evidence" value="ECO:0007669"/>
    <property type="project" value="UniProtKB-SubCell"/>
</dbReference>
<reference evidence="15 16" key="1">
    <citation type="submission" date="2014-04" db="EMBL/GenBank/DDBJ databases">
        <title>Genome evolution of avian class.</title>
        <authorList>
            <person name="Zhang G."/>
            <person name="Li C."/>
        </authorList>
    </citation>
    <scope>NUCLEOTIDE SEQUENCE [LARGE SCALE GENOMIC DNA]</scope>
    <source>
        <strain evidence="15">BGI_N323</strain>
    </source>
</reference>
<dbReference type="GO" id="GO:0006874">
    <property type="term" value="P:intracellular calcium ion homeostasis"/>
    <property type="evidence" value="ECO:0007669"/>
    <property type="project" value="TreeGrafter"/>
</dbReference>
<evidence type="ECO:0000256" key="2">
    <source>
        <dbReference type="ARBA" id="ARBA00007242"/>
    </source>
</evidence>
<keyword evidence="4" id="KW-0597">Phosphoprotein</keyword>
<evidence type="ECO:0000256" key="9">
    <source>
        <dbReference type="ARBA" id="ARBA00023136"/>
    </source>
</evidence>
<evidence type="ECO:0000256" key="11">
    <source>
        <dbReference type="ARBA" id="ARBA00023170"/>
    </source>
</evidence>
<dbReference type="GO" id="GO:0005513">
    <property type="term" value="P:detection of calcium ion"/>
    <property type="evidence" value="ECO:0007669"/>
    <property type="project" value="TreeGrafter"/>
</dbReference>
<feature type="non-terminal residue" evidence="15">
    <location>
        <position position="1"/>
    </location>
</feature>
<dbReference type="OrthoDB" id="5984008at2759"/>